<proteinExistence type="inferred from homology"/>
<dbReference type="Gene3D" id="3.60.15.10">
    <property type="entry name" value="Ribonuclease Z/Hydroxyacylglutathione hydrolase-like"/>
    <property type="match status" value="1"/>
</dbReference>
<dbReference type="GO" id="GO:0036297">
    <property type="term" value="P:interstrand cross-link repair"/>
    <property type="evidence" value="ECO:0007669"/>
    <property type="project" value="TreeGrafter"/>
</dbReference>
<dbReference type="GO" id="GO:0006303">
    <property type="term" value="P:double-strand break repair via nonhomologous end joining"/>
    <property type="evidence" value="ECO:0007669"/>
    <property type="project" value="TreeGrafter"/>
</dbReference>
<evidence type="ECO:0000259" key="14">
    <source>
        <dbReference type="Pfam" id="PF07522"/>
    </source>
</evidence>
<feature type="region of interest" description="Disordered" evidence="13">
    <location>
        <begin position="406"/>
        <end position="431"/>
    </location>
</feature>
<name>A0A553HUS2_9PEZI</name>
<dbReference type="STRING" id="2512241.A0A553HUS2"/>
<dbReference type="GO" id="GO:0003684">
    <property type="term" value="F:damaged DNA binding"/>
    <property type="evidence" value="ECO:0007669"/>
    <property type="project" value="TreeGrafter"/>
</dbReference>
<keyword evidence="16" id="KW-1185">Reference proteome</keyword>
<keyword evidence="4" id="KW-0255">Endonuclease</keyword>
<dbReference type="GO" id="GO:0004519">
    <property type="term" value="F:endonuclease activity"/>
    <property type="evidence" value="ECO:0007669"/>
    <property type="project" value="UniProtKB-KW"/>
</dbReference>
<evidence type="ECO:0000256" key="3">
    <source>
        <dbReference type="ARBA" id="ARBA00022722"/>
    </source>
</evidence>
<dbReference type="GO" id="GO:0035312">
    <property type="term" value="F:5'-3' DNA exonuclease activity"/>
    <property type="evidence" value="ECO:0007669"/>
    <property type="project" value="TreeGrafter"/>
</dbReference>
<evidence type="ECO:0000256" key="5">
    <source>
        <dbReference type="ARBA" id="ARBA00022763"/>
    </source>
</evidence>
<dbReference type="InterPro" id="IPR036866">
    <property type="entry name" value="RibonucZ/Hydroxyglut_hydro"/>
</dbReference>
<dbReference type="PANTHER" id="PTHR23240">
    <property type="entry name" value="DNA CROSS-LINK REPAIR PROTEIN PSO2/SNM1-RELATED"/>
    <property type="match status" value="1"/>
</dbReference>
<evidence type="ECO:0000256" key="11">
    <source>
        <dbReference type="ARBA" id="ARBA00039759"/>
    </source>
</evidence>
<evidence type="ECO:0000256" key="1">
    <source>
        <dbReference type="ARBA" id="ARBA00004123"/>
    </source>
</evidence>
<keyword evidence="9" id="KW-0234">DNA repair</keyword>
<evidence type="ECO:0000256" key="13">
    <source>
        <dbReference type="SAM" id="MobiDB-lite"/>
    </source>
</evidence>
<dbReference type="PANTHER" id="PTHR23240:SF8">
    <property type="entry name" value="PROTEIN ARTEMIS"/>
    <property type="match status" value="1"/>
</dbReference>
<sequence length="469" mass="52841">MSTATISPGWTLSTALYTPTIIELRPGDTIQVTLLDANHCVGAVMFCSGKAVLYTGDIRCEPRFITAITQNPTMIEYSSGLKTFDRIYLDTSIVDNYPLQTKAKGLRELLRKVQKYPKDTIFHLQAWTYGVIESKPVVWIRPIVTHLKDGRDMMEVGVGGGGEDLAQSTTLTHEDISDILKFNTLPEELYSYIHMLKKALMTGRDMSFIDDTEGPVEETMPRLIKSLFRKLEAMRNPVQQTDETATITQLSNVIHFPYARHSSLPELQSFVRAFRVKDITPCTFDADLWLRKGWSISSLFGQCCSGDKFEYDTILEHRAKELAVWQRDEETHGPNTQQTTQSTPCQLSPTTPSTTTEIFQVSGRIISSPIITTQDQERAKHSRSDSPELGAAQRRKRDYGSFLMSFESDDEPDLQGDSQASAISDRTYTTRREAYDTTTANIDGKSWEALELISTTNNHTYLDRELGGP</sequence>
<dbReference type="InterPro" id="IPR011084">
    <property type="entry name" value="DRMBL"/>
</dbReference>
<protein>
    <recommendedName>
        <fullName evidence="11">Protein artemis</fullName>
    </recommendedName>
    <alternativeName>
        <fullName evidence="12">DNA cross-link repair 1C protein</fullName>
    </alternativeName>
</protein>
<gene>
    <name evidence="15" type="ORF">FHL15_007476</name>
</gene>
<accession>A0A553HUS2</accession>
<evidence type="ECO:0000256" key="2">
    <source>
        <dbReference type="ARBA" id="ARBA00010304"/>
    </source>
</evidence>
<dbReference type="AlphaFoldDB" id="A0A553HUS2"/>
<evidence type="ECO:0000256" key="12">
    <source>
        <dbReference type="ARBA" id="ARBA00042677"/>
    </source>
</evidence>
<dbReference type="SUPFAM" id="SSF56281">
    <property type="entry name" value="Metallo-hydrolase/oxidoreductase"/>
    <property type="match status" value="1"/>
</dbReference>
<keyword evidence="6" id="KW-0378">Hydrolase</keyword>
<keyword evidence="8" id="KW-0233">DNA recombination</keyword>
<evidence type="ECO:0000256" key="4">
    <source>
        <dbReference type="ARBA" id="ARBA00022759"/>
    </source>
</evidence>
<feature type="region of interest" description="Disordered" evidence="13">
    <location>
        <begin position="327"/>
        <end position="354"/>
    </location>
</feature>
<dbReference type="Proteomes" id="UP000319160">
    <property type="component" value="Unassembled WGS sequence"/>
</dbReference>
<comment type="subcellular location">
    <subcellularLocation>
        <location evidence="1">Nucleus</location>
    </subcellularLocation>
</comment>
<keyword evidence="5" id="KW-0227">DNA damage</keyword>
<evidence type="ECO:0000256" key="10">
    <source>
        <dbReference type="ARBA" id="ARBA00023242"/>
    </source>
</evidence>
<evidence type="ECO:0000313" key="16">
    <source>
        <dbReference type="Proteomes" id="UP000319160"/>
    </source>
</evidence>
<keyword evidence="10" id="KW-0539">Nucleus</keyword>
<keyword evidence="3" id="KW-0540">Nuclease</keyword>
<dbReference type="GO" id="GO:0000723">
    <property type="term" value="P:telomere maintenance"/>
    <property type="evidence" value="ECO:0007669"/>
    <property type="project" value="TreeGrafter"/>
</dbReference>
<feature type="compositionally biased region" description="Basic and acidic residues" evidence="13">
    <location>
        <begin position="375"/>
        <end position="386"/>
    </location>
</feature>
<feature type="region of interest" description="Disordered" evidence="13">
    <location>
        <begin position="370"/>
        <end position="394"/>
    </location>
</feature>
<reference evidence="16" key="1">
    <citation type="submission" date="2019-06" db="EMBL/GenBank/DDBJ databases">
        <title>Draft genome sequence of the griseofulvin-producing fungus Xylaria cubensis strain G536.</title>
        <authorList>
            <person name="Mead M.E."/>
            <person name="Raja H.A."/>
            <person name="Steenwyk J.L."/>
            <person name="Knowles S.L."/>
            <person name="Oberlies N.H."/>
            <person name="Rokas A."/>
        </authorList>
    </citation>
    <scope>NUCLEOTIDE SEQUENCE [LARGE SCALE GENOMIC DNA]</scope>
    <source>
        <strain evidence="16">G536</strain>
    </source>
</reference>
<organism evidence="15 16">
    <name type="scientific">Xylaria flabelliformis</name>
    <dbReference type="NCBI Taxonomy" id="2512241"/>
    <lineage>
        <taxon>Eukaryota</taxon>
        <taxon>Fungi</taxon>
        <taxon>Dikarya</taxon>
        <taxon>Ascomycota</taxon>
        <taxon>Pezizomycotina</taxon>
        <taxon>Sordariomycetes</taxon>
        <taxon>Xylariomycetidae</taxon>
        <taxon>Xylariales</taxon>
        <taxon>Xylariaceae</taxon>
        <taxon>Xylaria</taxon>
    </lineage>
</organism>
<comment type="similarity">
    <text evidence="2">Belongs to the DNA repair metallo-beta-lactamase (DRMBL) family.</text>
</comment>
<feature type="compositionally biased region" description="Polar residues" evidence="13">
    <location>
        <begin position="416"/>
        <end position="427"/>
    </location>
</feature>
<feature type="compositionally biased region" description="Polar residues" evidence="13">
    <location>
        <begin position="333"/>
        <end position="354"/>
    </location>
</feature>
<dbReference type="EMBL" id="VFLP01000043">
    <property type="protein sequence ID" value="TRX91694.1"/>
    <property type="molecule type" value="Genomic_DNA"/>
</dbReference>
<comment type="caution">
    <text evidence="15">The sequence shown here is derived from an EMBL/GenBank/DDBJ whole genome shotgun (WGS) entry which is preliminary data.</text>
</comment>
<evidence type="ECO:0000256" key="8">
    <source>
        <dbReference type="ARBA" id="ARBA00023172"/>
    </source>
</evidence>
<evidence type="ECO:0000256" key="9">
    <source>
        <dbReference type="ARBA" id="ARBA00023204"/>
    </source>
</evidence>
<evidence type="ECO:0000256" key="6">
    <source>
        <dbReference type="ARBA" id="ARBA00022801"/>
    </source>
</evidence>
<dbReference type="GO" id="GO:0005634">
    <property type="term" value="C:nucleus"/>
    <property type="evidence" value="ECO:0007669"/>
    <property type="project" value="UniProtKB-SubCell"/>
</dbReference>
<feature type="domain" description="DNA repair metallo-beta-lactamase" evidence="14">
    <location>
        <begin position="238"/>
        <end position="283"/>
    </location>
</feature>
<dbReference type="OrthoDB" id="5561659at2759"/>
<evidence type="ECO:0000256" key="7">
    <source>
        <dbReference type="ARBA" id="ARBA00022839"/>
    </source>
</evidence>
<keyword evidence="7" id="KW-0269">Exonuclease</keyword>
<dbReference type="GO" id="GO:0006310">
    <property type="term" value="P:DNA recombination"/>
    <property type="evidence" value="ECO:0007669"/>
    <property type="project" value="UniProtKB-KW"/>
</dbReference>
<dbReference type="Pfam" id="PF07522">
    <property type="entry name" value="DRMBL"/>
    <property type="match status" value="1"/>
</dbReference>
<evidence type="ECO:0000313" key="15">
    <source>
        <dbReference type="EMBL" id="TRX91694.1"/>
    </source>
</evidence>